<keyword evidence="4" id="KW-0812">Transmembrane</keyword>
<proteinExistence type="inferred from homology"/>
<protein>
    <submittedName>
        <fullName evidence="7">Methyl-accepting chemotaxis protein</fullName>
    </submittedName>
</protein>
<dbReference type="RefSeq" id="WP_169348334.1">
    <property type="nucleotide sequence ID" value="NZ_JABBJJ010000167.1"/>
</dbReference>
<name>A0A848LMW3_9BACT</name>
<dbReference type="GO" id="GO:0007165">
    <property type="term" value="P:signal transduction"/>
    <property type="evidence" value="ECO:0007669"/>
    <property type="project" value="UniProtKB-KW"/>
</dbReference>
<dbReference type="PANTHER" id="PTHR32089:SF112">
    <property type="entry name" value="LYSOZYME-LIKE PROTEIN-RELATED"/>
    <property type="match status" value="1"/>
</dbReference>
<sequence>MDNLDDKVISEFARRGALTFISWVALPGLNCAYLIALSMGLNSEEGLWATTRIAPALILFFGTVYPWLALRLLASRALRHRPGDAPGERLGRILRLPWQSTIFTTYAAWTLGGLCFSIPVCLQFDKEVLRVVLGSTIAFCFGVVMSFPIALTLEKQLAPLALAEQRAHPDATPRGGGFFWPRQSWFLPFTFVASILSTLLLSGCVMTVKMLGLRDSLRAELAGQGTLSASQLLDAMGGSLLTELLGSMAWVAGLVLILPTITTYMLARRQAEGTGAVGKAIEALADGRTTSPEWVSTDEIGTLADGMNAVLAKLRQLPLTLQSAVTHLSDAASHLRTANDEQQQSLTRQAAALHEAQVTSEEIKRTSLMAADRAEAVLNVARRAEELGQKGETAVGQSVSGLADIRRAVDGIQQRLVRLAESTTQIGDITETVKDLADQSHLLAVNAAIEAARSGEQGRGFAVVAREIRGLADQSIQATRRIRGILQDISAGIRDAALMGEQGVQTIGTGLDQMRESGESLRELSRISQENSSAARQIAAAVTQQNAGFSQIFTAIGDLSQIMDATLKRLESTQEATATLSTVSADVGKMARQFTSAN</sequence>
<dbReference type="SMART" id="SM00283">
    <property type="entry name" value="MA"/>
    <property type="match status" value="1"/>
</dbReference>
<evidence type="ECO:0000256" key="4">
    <source>
        <dbReference type="SAM" id="Phobius"/>
    </source>
</evidence>
<gene>
    <name evidence="7" type="ORF">HG543_30045</name>
</gene>
<dbReference type="SUPFAM" id="SSF58104">
    <property type="entry name" value="Methyl-accepting chemotaxis protein (MCP) signaling domain"/>
    <property type="match status" value="1"/>
</dbReference>
<feature type="transmembrane region" description="Helical" evidence="4">
    <location>
        <begin position="131"/>
        <end position="151"/>
    </location>
</feature>
<dbReference type="PROSITE" id="PS50885">
    <property type="entry name" value="HAMP"/>
    <property type="match status" value="1"/>
</dbReference>
<dbReference type="GO" id="GO:0016020">
    <property type="term" value="C:membrane"/>
    <property type="evidence" value="ECO:0007669"/>
    <property type="project" value="InterPro"/>
</dbReference>
<comment type="caution">
    <text evidence="7">The sequence shown here is derived from an EMBL/GenBank/DDBJ whole genome shotgun (WGS) entry which is preliminary data.</text>
</comment>
<dbReference type="PANTHER" id="PTHR32089">
    <property type="entry name" value="METHYL-ACCEPTING CHEMOTAXIS PROTEIN MCPB"/>
    <property type="match status" value="1"/>
</dbReference>
<keyword evidence="4" id="KW-0472">Membrane</keyword>
<evidence type="ECO:0000259" key="5">
    <source>
        <dbReference type="PROSITE" id="PS50111"/>
    </source>
</evidence>
<evidence type="ECO:0000259" key="6">
    <source>
        <dbReference type="PROSITE" id="PS50885"/>
    </source>
</evidence>
<evidence type="ECO:0000256" key="3">
    <source>
        <dbReference type="PROSITE-ProRule" id="PRU00284"/>
    </source>
</evidence>
<evidence type="ECO:0000256" key="2">
    <source>
        <dbReference type="ARBA" id="ARBA00029447"/>
    </source>
</evidence>
<feature type="domain" description="HAMP" evidence="6">
    <location>
        <begin position="268"/>
        <end position="319"/>
    </location>
</feature>
<feature type="transmembrane region" description="Helical" evidence="4">
    <location>
        <begin position="244"/>
        <end position="267"/>
    </location>
</feature>
<reference evidence="7 8" key="1">
    <citation type="submission" date="2020-04" db="EMBL/GenBank/DDBJ databases">
        <title>Draft genome of Pyxidicoccus fallax type strain.</title>
        <authorList>
            <person name="Whitworth D.E."/>
        </authorList>
    </citation>
    <scope>NUCLEOTIDE SEQUENCE [LARGE SCALE GENOMIC DNA]</scope>
    <source>
        <strain evidence="7 8">DSM 14698</strain>
    </source>
</reference>
<dbReference type="PROSITE" id="PS50111">
    <property type="entry name" value="CHEMOTAXIS_TRANSDUC_2"/>
    <property type="match status" value="1"/>
</dbReference>
<feature type="domain" description="Methyl-accepting transducer" evidence="5">
    <location>
        <begin position="324"/>
        <end position="560"/>
    </location>
</feature>
<accession>A0A848LMW3</accession>
<organism evidence="7 8">
    <name type="scientific">Pyxidicoccus fallax</name>
    <dbReference type="NCBI Taxonomy" id="394095"/>
    <lineage>
        <taxon>Bacteria</taxon>
        <taxon>Pseudomonadati</taxon>
        <taxon>Myxococcota</taxon>
        <taxon>Myxococcia</taxon>
        <taxon>Myxococcales</taxon>
        <taxon>Cystobacterineae</taxon>
        <taxon>Myxococcaceae</taxon>
        <taxon>Pyxidicoccus</taxon>
    </lineage>
</organism>
<dbReference type="AlphaFoldDB" id="A0A848LMW3"/>
<dbReference type="Proteomes" id="UP000518300">
    <property type="component" value="Unassembled WGS sequence"/>
</dbReference>
<evidence type="ECO:0000313" key="7">
    <source>
        <dbReference type="EMBL" id="NMO19076.1"/>
    </source>
</evidence>
<dbReference type="Gene3D" id="1.10.287.950">
    <property type="entry name" value="Methyl-accepting chemotaxis protein"/>
    <property type="match status" value="1"/>
</dbReference>
<keyword evidence="1 3" id="KW-0807">Transducer</keyword>
<evidence type="ECO:0000256" key="1">
    <source>
        <dbReference type="ARBA" id="ARBA00023224"/>
    </source>
</evidence>
<feature type="transmembrane region" description="Helical" evidence="4">
    <location>
        <begin position="185"/>
        <end position="208"/>
    </location>
</feature>
<dbReference type="EMBL" id="JABBJJ010000167">
    <property type="protein sequence ID" value="NMO19076.1"/>
    <property type="molecule type" value="Genomic_DNA"/>
</dbReference>
<feature type="transmembrane region" description="Helical" evidence="4">
    <location>
        <begin position="53"/>
        <end position="74"/>
    </location>
</feature>
<feature type="transmembrane region" description="Helical" evidence="4">
    <location>
        <begin position="106"/>
        <end position="124"/>
    </location>
</feature>
<keyword evidence="8" id="KW-1185">Reference proteome</keyword>
<keyword evidence="4" id="KW-1133">Transmembrane helix</keyword>
<dbReference type="Pfam" id="PF00015">
    <property type="entry name" value="MCPsignal"/>
    <property type="match status" value="1"/>
</dbReference>
<comment type="similarity">
    <text evidence="2">Belongs to the methyl-accepting chemotaxis (MCP) protein family.</text>
</comment>
<evidence type="ECO:0000313" key="8">
    <source>
        <dbReference type="Proteomes" id="UP000518300"/>
    </source>
</evidence>
<feature type="transmembrane region" description="Helical" evidence="4">
    <location>
        <begin position="20"/>
        <end position="41"/>
    </location>
</feature>
<dbReference type="InterPro" id="IPR003660">
    <property type="entry name" value="HAMP_dom"/>
</dbReference>
<dbReference type="InterPro" id="IPR004089">
    <property type="entry name" value="MCPsignal_dom"/>
</dbReference>